<name>A0ABQ1ZP39_9BACL</name>
<sequence length="58" mass="6684">MFNAFSNACLWTDSDEHPEGCEGLYVEICTDRVFMKGRDFAAGKWIEDAKYTVLYPQI</sequence>
<dbReference type="RefSeq" id="WP_188594701.1">
    <property type="nucleotide sequence ID" value="NZ_BMFU01000017.1"/>
</dbReference>
<evidence type="ECO:0000313" key="2">
    <source>
        <dbReference type="Proteomes" id="UP000652153"/>
    </source>
</evidence>
<dbReference type="EMBL" id="BMFU01000017">
    <property type="protein sequence ID" value="GGH70574.1"/>
    <property type="molecule type" value="Genomic_DNA"/>
</dbReference>
<proteinExistence type="predicted"/>
<keyword evidence="2" id="KW-1185">Reference proteome</keyword>
<organism evidence="1 2">
    <name type="scientific">Paenibacillus silvae</name>
    <dbReference type="NCBI Taxonomy" id="1325358"/>
    <lineage>
        <taxon>Bacteria</taxon>
        <taxon>Bacillati</taxon>
        <taxon>Bacillota</taxon>
        <taxon>Bacilli</taxon>
        <taxon>Bacillales</taxon>
        <taxon>Paenibacillaceae</taxon>
        <taxon>Paenibacillus</taxon>
    </lineage>
</organism>
<dbReference type="Proteomes" id="UP000652153">
    <property type="component" value="Unassembled WGS sequence"/>
</dbReference>
<gene>
    <name evidence="1" type="ORF">GCM10008014_55150</name>
</gene>
<reference evidence="2" key="1">
    <citation type="journal article" date="2019" name="Int. J. Syst. Evol. Microbiol.">
        <title>The Global Catalogue of Microorganisms (GCM) 10K type strain sequencing project: providing services to taxonomists for standard genome sequencing and annotation.</title>
        <authorList>
            <consortium name="The Broad Institute Genomics Platform"/>
            <consortium name="The Broad Institute Genome Sequencing Center for Infectious Disease"/>
            <person name="Wu L."/>
            <person name="Ma J."/>
        </authorList>
    </citation>
    <scope>NUCLEOTIDE SEQUENCE [LARGE SCALE GENOMIC DNA]</scope>
    <source>
        <strain evidence="2">CGMCC 1.12770</strain>
    </source>
</reference>
<comment type="caution">
    <text evidence="1">The sequence shown here is derived from an EMBL/GenBank/DDBJ whole genome shotgun (WGS) entry which is preliminary data.</text>
</comment>
<protein>
    <submittedName>
        <fullName evidence="1">Uncharacterized protein</fullName>
    </submittedName>
</protein>
<evidence type="ECO:0000313" key="1">
    <source>
        <dbReference type="EMBL" id="GGH70574.1"/>
    </source>
</evidence>
<accession>A0ABQ1ZP39</accession>